<feature type="domain" description="Integrase catalytic" evidence="1">
    <location>
        <begin position="151"/>
        <end position="343"/>
    </location>
</feature>
<dbReference type="InterPro" id="IPR012337">
    <property type="entry name" value="RNaseH-like_sf"/>
</dbReference>
<evidence type="ECO:0000313" key="3">
    <source>
        <dbReference type="Proteomes" id="UP000177942"/>
    </source>
</evidence>
<dbReference type="Gene3D" id="3.30.420.10">
    <property type="entry name" value="Ribonuclease H-like superfamily/Ribonuclease H"/>
    <property type="match status" value="1"/>
</dbReference>
<comment type="caution">
    <text evidence="2">The sequence shown here is derived from an EMBL/GenBank/DDBJ whole genome shotgun (WGS) entry which is preliminary data.</text>
</comment>
<dbReference type="InterPro" id="IPR001584">
    <property type="entry name" value="Integrase_cat-core"/>
</dbReference>
<name>A0A1G1ZME9_9BACT</name>
<accession>A0A1G1ZME9</accession>
<sequence length="405" mass="47249">MKSRNQYLKSLIENRGYLLKSKKEKSKLLDEFCANTGMNRKRAIHKIRTGQYLKPGSKPKRKRGLAYTNETIQELKRLWKIFDHPCGQRLKSTLEDEIDHLIKLGELKCSPAIIQQLKKIGSATIDRKLAPIKQDEGLKNKYQKKIHPLLYQKIPVKIFAEQDRETLGNIQADLVEHCGQSAVGQFICTISAADICSGWWQGRSVMSLGQQAVRVGLAGLKEESPFVWQELHSDNGQSFINKFFYQYCRQEKIFFSRSRPYKKNDNCLVEEKNRTHIRQEVGYRRYDTLEELEILNEIWEKVADFKNFFQPAMKLVKKERVDGHIKRKYDKPATPYRRIMKYEALSEETKGELQEYYSSLNPVRLKQGIERLQAVLHETYLKKQEKTKGRSVVLLDDSTRAISVA</sequence>
<organism evidence="2 3">
    <name type="scientific">Candidatus Harrisonbacteria bacterium RIFCSPLOWO2_01_FULL_44_18</name>
    <dbReference type="NCBI Taxonomy" id="1798407"/>
    <lineage>
        <taxon>Bacteria</taxon>
        <taxon>Candidatus Harrisoniibacteriota</taxon>
    </lineage>
</organism>
<dbReference type="GO" id="GO:0015074">
    <property type="term" value="P:DNA integration"/>
    <property type="evidence" value="ECO:0007669"/>
    <property type="project" value="InterPro"/>
</dbReference>
<proteinExistence type="predicted"/>
<dbReference type="AlphaFoldDB" id="A0A1G1ZME9"/>
<protein>
    <recommendedName>
        <fullName evidence="1">Integrase catalytic domain-containing protein</fullName>
    </recommendedName>
</protein>
<dbReference type="STRING" id="1798407.A3A16_03980"/>
<dbReference type="GO" id="GO:0003676">
    <property type="term" value="F:nucleic acid binding"/>
    <property type="evidence" value="ECO:0007669"/>
    <property type="project" value="InterPro"/>
</dbReference>
<evidence type="ECO:0000313" key="2">
    <source>
        <dbReference type="EMBL" id="OGY65744.1"/>
    </source>
</evidence>
<dbReference type="SUPFAM" id="SSF53098">
    <property type="entry name" value="Ribonuclease H-like"/>
    <property type="match status" value="1"/>
</dbReference>
<dbReference type="InterPro" id="IPR036397">
    <property type="entry name" value="RNaseH_sf"/>
</dbReference>
<dbReference type="Proteomes" id="UP000177942">
    <property type="component" value="Unassembled WGS sequence"/>
</dbReference>
<dbReference type="EMBL" id="MHJJ01000007">
    <property type="protein sequence ID" value="OGY65744.1"/>
    <property type="molecule type" value="Genomic_DNA"/>
</dbReference>
<dbReference type="PROSITE" id="PS50994">
    <property type="entry name" value="INTEGRASE"/>
    <property type="match status" value="1"/>
</dbReference>
<reference evidence="2 3" key="1">
    <citation type="journal article" date="2016" name="Nat. Commun.">
        <title>Thousands of microbial genomes shed light on interconnected biogeochemical processes in an aquifer system.</title>
        <authorList>
            <person name="Anantharaman K."/>
            <person name="Brown C.T."/>
            <person name="Hug L.A."/>
            <person name="Sharon I."/>
            <person name="Castelle C.J."/>
            <person name="Probst A.J."/>
            <person name="Thomas B.C."/>
            <person name="Singh A."/>
            <person name="Wilkins M.J."/>
            <person name="Karaoz U."/>
            <person name="Brodie E.L."/>
            <person name="Williams K.H."/>
            <person name="Hubbard S.S."/>
            <person name="Banfield J.F."/>
        </authorList>
    </citation>
    <scope>NUCLEOTIDE SEQUENCE [LARGE SCALE GENOMIC DNA]</scope>
</reference>
<gene>
    <name evidence="2" type="ORF">A3A16_03980</name>
</gene>
<evidence type="ECO:0000259" key="1">
    <source>
        <dbReference type="PROSITE" id="PS50994"/>
    </source>
</evidence>